<sequence length="279" mass="32452">MPGSLDTFLLAQKHSSLTGWRRFILEFWFFGLKEARACLFAAFFFLALFLVPAKGVYGIPRYDFLLILAVLFQIGMVWKKLETVDELKAICIFHVVGFVMELFKTSSAIGSWSYPDFAYTKLWNVPLFTGFMYAAVGSYVIQAWRFLHVRIENFPPYWLATLVALAIYVNFFAHHFIGDYRWYLTAFILGLYARTMVYFTPYDKERRMPLLLSFVLIGFFIWLAENFGTFFGVWQYPNQIGAWATVHAGKWGSWSLLVIVTFTIVAYLKHIKATILVVR</sequence>
<feature type="transmembrane region" description="Helical" evidence="1">
    <location>
        <begin position="59"/>
        <end position="78"/>
    </location>
</feature>
<feature type="transmembrane region" description="Helical" evidence="1">
    <location>
        <begin position="90"/>
        <end position="113"/>
    </location>
</feature>
<comment type="caution">
    <text evidence="2">The sequence shown here is derived from an EMBL/GenBank/DDBJ whole genome shotgun (WGS) entry which is preliminary data.</text>
</comment>
<dbReference type="Proteomes" id="UP000092247">
    <property type="component" value="Unassembled WGS sequence"/>
</dbReference>
<evidence type="ECO:0000313" key="2">
    <source>
        <dbReference type="EMBL" id="OBU03888.1"/>
    </source>
</evidence>
<protein>
    <recommendedName>
        <fullName evidence="4">DUF817 domain-containing protein</fullName>
    </recommendedName>
</protein>
<evidence type="ECO:0008006" key="4">
    <source>
        <dbReference type="Google" id="ProtNLM"/>
    </source>
</evidence>
<keyword evidence="1" id="KW-0472">Membrane</keyword>
<dbReference type="AlphaFoldDB" id="A0A1B8H474"/>
<feature type="transmembrane region" description="Helical" evidence="1">
    <location>
        <begin position="37"/>
        <end position="53"/>
    </location>
</feature>
<keyword evidence="1" id="KW-0812">Transmembrane</keyword>
<accession>A0A1B8H474</accession>
<keyword evidence="1" id="KW-1133">Transmembrane helix</keyword>
<dbReference type="PIRSF" id="PIRSF009141">
    <property type="entry name" value="UCP009141"/>
    <property type="match status" value="1"/>
</dbReference>
<evidence type="ECO:0000313" key="3">
    <source>
        <dbReference type="Proteomes" id="UP000092247"/>
    </source>
</evidence>
<feature type="transmembrane region" description="Helical" evidence="1">
    <location>
        <begin position="156"/>
        <end position="174"/>
    </location>
</feature>
<organism evidence="2 3">
    <name type="scientific">Morganella psychrotolerans</name>
    <dbReference type="NCBI Taxonomy" id="368603"/>
    <lineage>
        <taxon>Bacteria</taxon>
        <taxon>Pseudomonadati</taxon>
        <taxon>Pseudomonadota</taxon>
        <taxon>Gammaproteobacteria</taxon>
        <taxon>Enterobacterales</taxon>
        <taxon>Morganellaceae</taxon>
        <taxon>Morganella</taxon>
    </lineage>
</organism>
<proteinExistence type="predicted"/>
<dbReference type="InterPro" id="IPR008535">
    <property type="entry name" value="DUF817"/>
</dbReference>
<dbReference type="EMBL" id="LZEX01000042">
    <property type="protein sequence ID" value="OBU03888.1"/>
    <property type="molecule type" value="Genomic_DNA"/>
</dbReference>
<reference evidence="2 3" key="1">
    <citation type="submission" date="2016-06" db="EMBL/GenBank/DDBJ databases">
        <authorList>
            <person name="Kjaerup R.B."/>
            <person name="Dalgaard T.S."/>
            <person name="Juul-Madsen H.R."/>
        </authorList>
    </citation>
    <scope>NUCLEOTIDE SEQUENCE [LARGE SCALE GENOMIC DNA]</scope>
    <source>
        <strain evidence="2 3">GCSL-Mp3</strain>
    </source>
</reference>
<feature type="transmembrane region" description="Helical" evidence="1">
    <location>
        <begin position="211"/>
        <end position="231"/>
    </location>
</feature>
<feature type="transmembrane region" description="Helical" evidence="1">
    <location>
        <begin position="180"/>
        <end position="199"/>
    </location>
</feature>
<evidence type="ECO:0000256" key="1">
    <source>
        <dbReference type="SAM" id="Phobius"/>
    </source>
</evidence>
<feature type="transmembrane region" description="Helical" evidence="1">
    <location>
        <begin position="125"/>
        <end position="144"/>
    </location>
</feature>
<dbReference type="Pfam" id="PF05675">
    <property type="entry name" value="DUF817"/>
    <property type="match status" value="1"/>
</dbReference>
<gene>
    <name evidence="2" type="ORF">AYY17_10060</name>
</gene>
<dbReference type="RefSeq" id="WP_067425543.1">
    <property type="nucleotide sequence ID" value="NZ_LZEX01000042.1"/>
</dbReference>
<feature type="transmembrane region" description="Helical" evidence="1">
    <location>
        <begin position="251"/>
        <end position="268"/>
    </location>
</feature>
<name>A0A1B8H474_9GAMM</name>